<evidence type="ECO:0000256" key="9">
    <source>
        <dbReference type="ARBA" id="ARBA00048128"/>
    </source>
</evidence>
<evidence type="ECO:0000259" key="10">
    <source>
        <dbReference type="Pfam" id="PF00483"/>
    </source>
</evidence>
<evidence type="ECO:0000313" key="11">
    <source>
        <dbReference type="EMBL" id="MDY3558330.1"/>
    </source>
</evidence>
<evidence type="ECO:0000256" key="7">
    <source>
        <dbReference type="ARBA" id="ARBA00031959"/>
    </source>
</evidence>
<evidence type="ECO:0000256" key="6">
    <source>
        <dbReference type="ARBA" id="ARBA00031455"/>
    </source>
</evidence>
<comment type="caution">
    <text evidence="11">The sequence shown here is derived from an EMBL/GenBank/DDBJ whole genome shotgun (WGS) entry which is preliminary data.</text>
</comment>
<evidence type="ECO:0000256" key="5">
    <source>
        <dbReference type="ARBA" id="ARBA00022695"/>
    </source>
</evidence>
<comment type="similarity">
    <text evidence="1">Belongs to the UDPGP type 2 family.</text>
</comment>
<feature type="domain" description="Nucleotidyl transferase" evidence="10">
    <location>
        <begin position="31"/>
        <end position="255"/>
    </location>
</feature>
<evidence type="ECO:0000256" key="8">
    <source>
        <dbReference type="ARBA" id="ARBA00032341"/>
    </source>
</evidence>
<dbReference type="SUPFAM" id="SSF53448">
    <property type="entry name" value="Nucleotide-diphospho-sugar transferases"/>
    <property type="match status" value="1"/>
</dbReference>
<gene>
    <name evidence="11" type="ORF">R5W23_005025</name>
</gene>
<dbReference type="RefSeq" id="WP_320685268.1">
    <property type="nucleotide sequence ID" value="NZ_JAXBLV010000024.1"/>
</dbReference>
<evidence type="ECO:0000256" key="1">
    <source>
        <dbReference type="ARBA" id="ARBA00006890"/>
    </source>
</evidence>
<protein>
    <recommendedName>
        <fullName evidence="3">UTP--glucose-1-phosphate uridylyltransferase</fullName>
        <ecNumber evidence="2">2.7.7.9</ecNumber>
    </recommendedName>
    <alternativeName>
        <fullName evidence="6">Alpha-D-glucosyl-1-phosphate uridylyltransferase</fullName>
    </alternativeName>
    <alternativeName>
        <fullName evidence="7">UDP-glucose pyrophosphorylase</fullName>
    </alternativeName>
    <alternativeName>
        <fullName evidence="8">Uridine diphosphoglucose pyrophosphorylase</fullName>
    </alternativeName>
</protein>
<dbReference type="Pfam" id="PF00483">
    <property type="entry name" value="NTP_transferase"/>
    <property type="match status" value="1"/>
</dbReference>
<dbReference type="PANTHER" id="PTHR43197:SF1">
    <property type="entry name" value="UTP--GLUCOSE-1-PHOSPHATE URIDYLYLTRANSFERASE"/>
    <property type="match status" value="1"/>
</dbReference>
<organism evidence="11 12">
    <name type="scientific">Gemmata algarum</name>
    <dbReference type="NCBI Taxonomy" id="2975278"/>
    <lineage>
        <taxon>Bacteria</taxon>
        <taxon>Pseudomonadati</taxon>
        <taxon>Planctomycetota</taxon>
        <taxon>Planctomycetia</taxon>
        <taxon>Gemmatales</taxon>
        <taxon>Gemmataceae</taxon>
        <taxon>Gemmata</taxon>
    </lineage>
</organism>
<proteinExistence type="inferred from homology"/>
<keyword evidence="5" id="KW-0548">Nucleotidyltransferase</keyword>
<evidence type="ECO:0000256" key="2">
    <source>
        <dbReference type="ARBA" id="ARBA00012415"/>
    </source>
</evidence>
<keyword evidence="4" id="KW-0808">Transferase</keyword>
<dbReference type="EMBL" id="JAXBLV010000024">
    <property type="protein sequence ID" value="MDY3558330.1"/>
    <property type="molecule type" value="Genomic_DNA"/>
</dbReference>
<dbReference type="InterPro" id="IPR005835">
    <property type="entry name" value="NTP_transferase_dom"/>
</dbReference>
<evidence type="ECO:0000256" key="3">
    <source>
        <dbReference type="ARBA" id="ARBA00019048"/>
    </source>
</evidence>
<dbReference type="InterPro" id="IPR005771">
    <property type="entry name" value="GalU_uridylyltTrfase_bac/arc"/>
</dbReference>
<dbReference type="InterPro" id="IPR029044">
    <property type="entry name" value="Nucleotide-diphossugar_trans"/>
</dbReference>
<accession>A0ABU5EV49</accession>
<sequence>MEVTKAVITAAGRSQRGLPVQTLVDRDGAEKRALEIVLDEAVEAGAEEVCLVIAPGDAAAYRAAAGPHAGRLTFVEQPEPLGYGHAVLLARAFTAGRPFLHMVSDHLFVARGATRSAKQVADLARAEGCAVSAVQPTRERALRFYGAVGGRRVPRRPDLYEVQQVLEKPTPSEAEQVLAVPGVRAGFYLCFFGIHVLTPAVMDLLAERAAQAGAGPLALSPALAELARRERYLALEVAGQRYDTGLKYGLLTAQLALALDGVDRERILAQIIDLLAQRG</sequence>
<dbReference type="EC" id="2.7.7.9" evidence="2"/>
<name>A0ABU5EV49_9BACT</name>
<reference evidence="12" key="1">
    <citation type="journal article" date="2023" name="Mar. Drugs">
        <title>Gemmata algarum, a Novel Planctomycete Isolated from an Algal Mat, Displays Antimicrobial Activity.</title>
        <authorList>
            <person name="Kumar G."/>
            <person name="Kallscheuer N."/>
            <person name="Kashif M."/>
            <person name="Ahamad S."/>
            <person name="Jagadeeshwari U."/>
            <person name="Pannikurungottu S."/>
            <person name="Haufschild T."/>
            <person name="Kabuu M."/>
            <person name="Sasikala C."/>
            <person name="Jogler C."/>
            <person name="Ramana C."/>
        </authorList>
    </citation>
    <scope>NUCLEOTIDE SEQUENCE [LARGE SCALE GENOMIC DNA]</scope>
    <source>
        <strain evidence="12">JC673</strain>
    </source>
</reference>
<dbReference type="PANTHER" id="PTHR43197">
    <property type="entry name" value="UTP--GLUCOSE-1-PHOSPHATE URIDYLYLTRANSFERASE"/>
    <property type="match status" value="1"/>
</dbReference>
<dbReference type="Gene3D" id="3.90.550.10">
    <property type="entry name" value="Spore Coat Polysaccharide Biosynthesis Protein SpsA, Chain A"/>
    <property type="match status" value="1"/>
</dbReference>
<evidence type="ECO:0000256" key="4">
    <source>
        <dbReference type="ARBA" id="ARBA00022679"/>
    </source>
</evidence>
<dbReference type="Proteomes" id="UP001272242">
    <property type="component" value="Unassembled WGS sequence"/>
</dbReference>
<keyword evidence="12" id="KW-1185">Reference proteome</keyword>
<comment type="catalytic activity">
    <reaction evidence="9">
        <text>alpha-D-glucose 1-phosphate + UTP + H(+) = UDP-alpha-D-glucose + diphosphate</text>
        <dbReference type="Rhea" id="RHEA:19889"/>
        <dbReference type="ChEBI" id="CHEBI:15378"/>
        <dbReference type="ChEBI" id="CHEBI:33019"/>
        <dbReference type="ChEBI" id="CHEBI:46398"/>
        <dbReference type="ChEBI" id="CHEBI:58601"/>
        <dbReference type="ChEBI" id="CHEBI:58885"/>
        <dbReference type="EC" id="2.7.7.9"/>
    </reaction>
</comment>
<evidence type="ECO:0000313" key="12">
    <source>
        <dbReference type="Proteomes" id="UP001272242"/>
    </source>
</evidence>